<protein>
    <recommendedName>
        <fullName evidence="4">NodB homology domain-containing protein</fullName>
    </recommendedName>
</protein>
<proteinExistence type="predicted"/>
<name>A0A2N6PIP7_9MICO</name>
<feature type="compositionally biased region" description="Basic and acidic residues" evidence="3">
    <location>
        <begin position="8"/>
        <end position="22"/>
    </location>
</feature>
<keyword evidence="6" id="KW-1185">Reference proteome</keyword>
<evidence type="ECO:0000256" key="2">
    <source>
        <dbReference type="ARBA" id="ARBA00022801"/>
    </source>
</evidence>
<dbReference type="GO" id="GO:0016020">
    <property type="term" value="C:membrane"/>
    <property type="evidence" value="ECO:0007669"/>
    <property type="project" value="TreeGrafter"/>
</dbReference>
<comment type="caution">
    <text evidence="5">The sequence shown here is derived from an EMBL/GenBank/DDBJ whole genome shotgun (WGS) entry which is preliminary data.</text>
</comment>
<feature type="region of interest" description="Disordered" evidence="3">
    <location>
        <begin position="74"/>
        <end position="139"/>
    </location>
</feature>
<keyword evidence="2" id="KW-0378">Hydrolase</keyword>
<dbReference type="Proteomes" id="UP000235703">
    <property type="component" value="Unassembled WGS sequence"/>
</dbReference>
<reference evidence="5 6" key="1">
    <citation type="submission" date="2017-09" db="EMBL/GenBank/DDBJ databases">
        <title>Bacterial strain isolated from the female urinary microbiota.</title>
        <authorList>
            <person name="Thomas-White K."/>
            <person name="Kumar N."/>
            <person name="Forster S."/>
            <person name="Putonti C."/>
            <person name="Lawley T."/>
            <person name="Wolfe A.J."/>
        </authorList>
    </citation>
    <scope>NUCLEOTIDE SEQUENCE [LARGE SCALE GENOMIC DNA]</scope>
    <source>
        <strain evidence="5 6">UMB0680</strain>
    </source>
</reference>
<gene>
    <name evidence="5" type="ORF">CJ198_04305</name>
</gene>
<evidence type="ECO:0000313" key="5">
    <source>
        <dbReference type="EMBL" id="PMB98560.1"/>
    </source>
</evidence>
<dbReference type="PROSITE" id="PS51677">
    <property type="entry name" value="NODB"/>
    <property type="match status" value="1"/>
</dbReference>
<dbReference type="OrthoDB" id="9815836at2"/>
<dbReference type="InterPro" id="IPR002509">
    <property type="entry name" value="NODB_dom"/>
</dbReference>
<dbReference type="AlphaFoldDB" id="A0A2N6PIP7"/>
<dbReference type="GO" id="GO:0005975">
    <property type="term" value="P:carbohydrate metabolic process"/>
    <property type="evidence" value="ECO:0007669"/>
    <property type="project" value="InterPro"/>
</dbReference>
<dbReference type="CDD" id="cd10944">
    <property type="entry name" value="CE4_SmPgdA_like"/>
    <property type="match status" value="1"/>
</dbReference>
<feature type="region of interest" description="Disordered" evidence="3">
    <location>
        <begin position="1"/>
        <end position="31"/>
    </location>
</feature>
<keyword evidence="1" id="KW-0479">Metal-binding</keyword>
<dbReference type="InterPro" id="IPR050248">
    <property type="entry name" value="Polysacc_deacetylase_ArnD"/>
</dbReference>
<feature type="domain" description="NodB homology" evidence="4">
    <location>
        <begin position="178"/>
        <end position="378"/>
    </location>
</feature>
<feature type="compositionally biased region" description="Polar residues" evidence="3">
    <location>
        <begin position="111"/>
        <end position="124"/>
    </location>
</feature>
<sequence length="381" mass="41069">MTGLGPRIRGESGVECGEERNRGRTSPMTSRQRLATLAACTTVGLGALTVAPAAAHTLLHDTHSARTVAAGYAETHQAEPASHSTAERRESRPETEPEARLGDAGDKQPDTSRQPELTAPQETPTRPPGELGEKAPAASGVAPGKAYAAAAEDYAYPAADVSRWLHEGSEAKGYPDEKIVFLTFDDGPTEQTTKNLKVLSDHDVHATFFQVGKQINNSTAPIVREVIDQGSAVAIHSHSHDYKRLYPGKQAAAGQIGRDYDRAVKAVRGVLGEDYASTAYRYPGGHMSWKNMQAADAALADRGATWVDWSTVNGDAEPASRRPHDVAGQLKRLTQRRDAEKNPNVEVVLMHDAKNKQLTTQALPAIIKHYQDAGYRFGIIG</sequence>
<evidence type="ECO:0000256" key="1">
    <source>
        <dbReference type="ARBA" id="ARBA00022723"/>
    </source>
</evidence>
<dbReference type="EMBL" id="PNFZ01000002">
    <property type="protein sequence ID" value="PMB98560.1"/>
    <property type="molecule type" value="Genomic_DNA"/>
</dbReference>
<dbReference type="GO" id="GO:0046872">
    <property type="term" value="F:metal ion binding"/>
    <property type="evidence" value="ECO:0007669"/>
    <property type="project" value="UniProtKB-KW"/>
</dbReference>
<feature type="compositionally biased region" description="Basic and acidic residues" evidence="3">
    <location>
        <begin position="85"/>
        <end position="110"/>
    </location>
</feature>
<evidence type="ECO:0000259" key="4">
    <source>
        <dbReference type="PROSITE" id="PS51677"/>
    </source>
</evidence>
<dbReference type="PANTHER" id="PTHR10587:SF133">
    <property type="entry name" value="CHITIN DEACETYLASE 1-RELATED"/>
    <property type="match status" value="1"/>
</dbReference>
<dbReference type="GO" id="GO:0016810">
    <property type="term" value="F:hydrolase activity, acting on carbon-nitrogen (but not peptide) bonds"/>
    <property type="evidence" value="ECO:0007669"/>
    <property type="project" value="InterPro"/>
</dbReference>
<dbReference type="InterPro" id="IPR011330">
    <property type="entry name" value="Glyco_hydro/deAcase_b/a-brl"/>
</dbReference>
<dbReference type="SUPFAM" id="SSF88713">
    <property type="entry name" value="Glycoside hydrolase/deacetylase"/>
    <property type="match status" value="1"/>
</dbReference>
<evidence type="ECO:0000313" key="6">
    <source>
        <dbReference type="Proteomes" id="UP000235703"/>
    </source>
</evidence>
<dbReference type="Pfam" id="PF01522">
    <property type="entry name" value="Polysacc_deac_1"/>
    <property type="match status" value="1"/>
</dbReference>
<dbReference type="PANTHER" id="PTHR10587">
    <property type="entry name" value="GLYCOSYL TRANSFERASE-RELATED"/>
    <property type="match status" value="1"/>
</dbReference>
<dbReference type="Gene3D" id="3.20.20.370">
    <property type="entry name" value="Glycoside hydrolase/deacetylase"/>
    <property type="match status" value="1"/>
</dbReference>
<evidence type="ECO:0000256" key="3">
    <source>
        <dbReference type="SAM" id="MobiDB-lite"/>
    </source>
</evidence>
<organism evidence="5 6">
    <name type="scientific">Brevibacterium luteolum</name>
    <dbReference type="NCBI Taxonomy" id="199591"/>
    <lineage>
        <taxon>Bacteria</taxon>
        <taxon>Bacillati</taxon>
        <taxon>Actinomycetota</taxon>
        <taxon>Actinomycetes</taxon>
        <taxon>Micrococcales</taxon>
        <taxon>Brevibacteriaceae</taxon>
        <taxon>Brevibacterium</taxon>
    </lineage>
</organism>
<accession>A0A2N6PIP7</accession>